<dbReference type="AlphaFoldDB" id="A0A514CPV9"/>
<dbReference type="GO" id="GO:0006412">
    <property type="term" value="P:translation"/>
    <property type="evidence" value="ECO:0007669"/>
    <property type="project" value="UniProtKB-UniRule"/>
</dbReference>
<comment type="subcellular location">
    <subcellularLocation>
        <location evidence="8">Plastid</location>
        <location evidence="8">Chloroplast</location>
    </subcellularLocation>
</comment>
<keyword evidence="5 8" id="KW-0689">Ribosomal protein</keyword>
<proteinExistence type="inferred from homology"/>
<reference evidence="10" key="1">
    <citation type="submission" date="2019-02" db="EMBL/GenBank/DDBJ databases">
        <title>Dictyochophyceae plastid genomes reveal unusual variability of their organisation.</title>
        <authorList>
            <person name="Han K.Y."/>
            <person name="Maciszewski K."/>
            <person name="Graf L."/>
            <person name="Andersen R.A."/>
            <person name="Karnkowska A."/>
            <person name="Yoon H.S."/>
        </authorList>
    </citation>
    <scope>NUCLEOTIDE SEQUENCE</scope>
</reference>
<evidence type="ECO:0000256" key="9">
    <source>
        <dbReference type="RuleBase" id="RU003872"/>
    </source>
</evidence>
<evidence type="ECO:0000256" key="3">
    <source>
        <dbReference type="ARBA" id="ARBA00022730"/>
    </source>
</evidence>
<dbReference type="GO" id="GO:0009507">
    <property type="term" value="C:chloroplast"/>
    <property type="evidence" value="ECO:0007669"/>
    <property type="project" value="UniProtKB-SubCell"/>
</dbReference>
<dbReference type="GO" id="GO:0005840">
    <property type="term" value="C:ribosome"/>
    <property type="evidence" value="ECO:0007669"/>
    <property type="project" value="UniProtKB-KW"/>
</dbReference>
<keyword evidence="6 8" id="KW-0687">Ribonucleoprotein</keyword>
<sequence>MKKDMATKEKTGIVVSTSMEKTIVIAVENRYAHPIYGKTIKKTQRFMAHDENSFCKLGDKVIIIETRPLSRKKRWTLKQNLTQSGT</sequence>
<comment type="subunit">
    <text evidence="8">Part of the 30S ribosomal subunit.</text>
</comment>
<keyword evidence="10" id="KW-0150">Chloroplast</keyword>
<dbReference type="Gene3D" id="2.40.50.140">
    <property type="entry name" value="Nucleic acid-binding proteins"/>
    <property type="match status" value="1"/>
</dbReference>
<dbReference type="GO" id="GO:0005739">
    <property type="term" value="C:mitochondrion"/>
    <property type="evidence" value="ECO:0007669"/>
    <property type="project" value="TreeGrafter"/>
</dbReference>
<dbReference type="GO" id="GO:1990904">
    <property type="term" value="C:ribonucleoprotein complex"/>
    <property type="evidence" value="ECO:0007669"/>
    <property type="project" value="UniProtKB-KW"/>
</dbReference>
<dbReference type="SUPFAM" id="SSF50249">
    <property type="entry name" value="Nucleic acid-binding proteins"/>
    <property type="match status" value="1"/>
</dbReference>
<dbReference type="PRINTS" id="PR00973">
    <property type="entry name" value="RIBOSOMALS17"/>
</dbReference>
<evidence type="ECO:0000256" key="7">
    <source>
        <dbReference type="ARBA" id="ARBA00035251"/>
    </source>
</evidence>
<protein>
    <recommendedName>
        <fullName evidence="7 8">Small ribosomal subunit protein uS17c</fullName>
    </recommendedName>
</protein>
<evidence type="ECO:0000313" key="10">
    <source>
        <dbReference type="EMBL" id="QDH81832.1"/>
    </source>
</evidence>
<dbReference type="InterPro" id="IPR000266">
    <property type="entry name" value="Ribosomal_uS17"/>
</dbReference>
<accession>A0A514CPV9</accession>
<evidence type="ECO:0000256" key="5">
    <source>
        <dbReference type="ARBA" id="ARBA00022980"/>
    </source>
</evidence>
<dbReference type="InterPro" id="IPR019979">
    <property type="entry name" value="Ribosomal_uS17_CS"/>
</dbReference>
<dbReference type="GO" id="GO:0019843">
    <property type="term" value="F:rRNA binding"/>
    <property type="evidence" value="ECO:0007669"/>
    <property type="project" value="UniProtKB-UniRule"/>
</dbReference>
<evidence type="ECO:0000256" key="6">
    <source>
        <dbReference type="ARBA" id="ARBA00023274"/>
    </source>
</evidence>
<dbReference type="RefSeq" id="YP_009674981.1">
    <property type="nucleotide sequence ID" value="NC_043890.1"/>
</dbReference>
<dbReference type="EMBL" id="MK561360">
    <property type="protein sequence ID" value="QDH81832.1"/>
    <property type="molecule type" value="Genomic_DNA"/>
</dbReference>
<dbReference type="NCBIfam" id="NF004123">
    <property type="entry name" value="PRK05610.1"/>
    <property type="match status" value="1"/>
</dbReference>
<dbReference type="InterPro" id="IPR019984">
    <property type="entry name" value="Ribosomal_uS17_bact/chlr"/>
</dbReference>
<keyword evidence="4 8" id="KW-0694">RNA-binding</keyword>
<gene>
    <name evidence="8 10" type="primary">rps17</name>
</gene>
<evidence type="ECO:0000256" key="1">
    <source>
        <dbReference type="ARBA" id="ARBA00002932"/>
    </source>
</evidence>
<evidence type="ECO:0000256" key="4">
    <source>
        <dbReference type="ARBA" id="ARBA00022884"/>
    </source>
</evidence>
<dbReference type="NCBIfam" id="TIGR03635">
    <property type="entry name" value="uS17_bact"/>
    <property type="match status" value="1"/>
</dbReference>
<dbReference type="HAMAP" id="MF_01345_B">
    <property type="entry name" value="Ribosomal_uS17_B"/>
    <property type="match status" value="1"/>
</dbReference>
<keyword evidence="10" id="KW-0934">Plastid</keyword>
<dbReference type="GO" id="GO:0003735">
    <property type="term" value="F:structural constituent of ribosome"/>
    <property type="evidence" value="ECO:0007669"/>
    <property type="project" value="InterPro"/>
</dbReference>
<dbReference type="Pfam" id="PF00366">
    <property type="entry name" value="Ribosomal_S17"/>
    <property type="match status" value="1"/>
</dbReference>
<comment type="function">
    <text evidence="1 8">One of the primary rRNA binding proteins, it binds specifically to the 5'-end of 16S ribosomal RNA.</text>
</comment>
<dbReference type="PANTHER" id="PTHR10744">
    <property type="entry name" value="40S RIBOSOMAL PROTEIN S11 FAMILY MEMBER"/>
    <property type="match status" value="1"/>
</dbReference>
<dbReference type="PANTHER" id="PTHR10744:SF1">
    <property type="entry name" value="SMALL RIBOSOMAL SUBUNIT PROTEIN US17M"/>
    <property type="match status" value="1"/>
</dbReference>
<comment type="similarity">
    <text evidence="2 8 9">Belongs to the universal ribosomal protein uS17 family.</text>
</comment>
<dbReference type="PROSITE" id="PS00056">
    <property type="entry name" value="RIBOSOMAL_S17"/>
    <property type="match status" value="1"/>
</dbReference>
<dbReference type="InterPro" id="IPR012340">
    <property type="entry name" value="NA-bd_OB-fold"/>
</dbReference>
<dbReference type="GeneID" id="40865431"/>
<geneLocation type="chloroplast" evidence="10"/>
<organism evidence="10">
    <name type="scientific">Rhizochromulina marina</name>
    <dbReference type="NCBI Taxonomy" id="1034831"/>
    <lineage>
        <taxon>Eukaryota</taxon>
        <taxon>Sar</taxon>
        <taxon>Stramenopiles</taxon>
        <taxon>Ochrophyta</taxon>
        <taxon>Dictyochophyceae</taxon>
        <taxon>Rhizochromulinales</taxon>
        <taxon>Rhizochromulina</taxon>
    </lineage>
</organism>
<name>A0A514CPV9_9STRA</name>
<keyword evidence="3 8" id="KW-0699">rRNA-binding</keyword>
<evidence type="ECO:0000256" key="8">
    <source>
        <dbReference type="HAMAP-Rule" id="MF_01345"/>
    </source>
</evidence>
<evidence type="ECO:0000256" key="2">
    <source>
        <dbReference type="ARBA" id="ARBA00010254"/>
    </source>
</evidence>
<dbReference type="CDD" id="cd00364">
    <property type="entry name" value="Ribosomal_uS17"/>
    <property type="match status" value="1"/>
</dbReference>